<evidence type="ECO:0000259" key="6">
    <source>
        <dbReference type="Pfam" id="PF23024"/>
    </source>
</evidence>
<dbReference type="PANTHER" id="PTHR22754">
    <property type="entry name" value="DISCO-INTERACTING PROTEIN 2 DIP2 -RELATED"/>
    <property type="match status" value="1"/>
</dbReference>
<reference evidence="8" key="1">
    <citation type="journal article" date="2019" name="Int. J. Syst. Evol. Microbiol.">
        <title>The Global Catalogue of Microorganisms (GCM) 10K type strain sequencing project: providing services to taxonomists for standard genome sequencing and annotation.</title>
        <authorList>
            <consortium name="The Broad Institute Genomics Platform"/>
            <consortium name="The Broad Institute Genome Sequencing Center for Infectious Disease"/>
            <person name="Wu L."/>
            <person name="Ma J."/>
        </authorList>
    </citation>
    <scope>NUCLEOTIDE SEQUENCE [LARGE SCALE GENOMIC DNA]</scope>
    <source>
        <strain evidence="8">JCM 6921</strain>
    </source>
</reference>
<evidence type="ECO:0000259" key="5">
    <source>
        <dbReference type="Pfam" id="PF00501"/>
    </source>
</evidence>
<evidence type="ECO:0000256" key="2">
    <source>
        <dbReference type="ARBA" id="ARBA00022598"/>
    </source>
</evidence>
<dbReference type="SUPFAM" id="SSF56801">
    <property type="entry name" value="Acetyl-CoA synthetase-like"/>
    <property type="match status" value="1"/>
</dbReference>
<keyword evidence="3" id="KW-0276">Fatty acid metabolism</keyword>
<evidence type="ECO:0000256" key="1">
    <source>
        <dbReference type="ARBA" id="ARBA00006432"/>
    </source>
</evidence>
<organism evidence="7 8">
    <name type="scientific">Streptomyces glaucosporus</name>
    <dbReference type="NCBI Taxonomy" id="284044"/>
    <lineage>
        <taxon>Bacteria</taxon>
        <taxon>Bacillati</taxon>
        <taxon>Actinomycetota</taxon>
        <taxon>Actinomycetes</taxon>
        <taxon>Kitasatosporales</taxon>
        <taxon>Streptomycetaceae</taxon>
        <taxon>Streptomyces</taxon>
    </lineage>
</organism>
<sequence>MQTDTDPAAVDVRADGLVARVRELARTSGDDPAVSFADYARDPDGRIRTMTYAELDRRARAVAAALQARAPEGSRVAVVCPHEISYVLAFLGCLYAGLVAVPLPAPDVHRTRDRIGSVLADAEPALVLTTERTADRVTPLLDALPERPRLLVIDELAEEDARHWREPRISAGSLAYLQYTSGSTGAPSGVRVTHGNLAANVWQIANVTVYLKPRSAIVSWVPFFHDMGLVMGLAVPLAAGVHSVHLGPTDFIQSPYRWLRLVSDFRAVWTGGPNFAYELCVDRVSEAQKRTLDLSCLEGLVNGSETVRPHSMDRFNRAFASCGLREGLDGPSYGLAEATLGVTGPPAENKPDLVHSFDRAALADGRVEPRPDGAPASRRMVACGVPLEDVHIRIVDPNSRVEAGEGRVGEIWVQGPNVADGYWRRPERTEEVFRARCTGRDGEPVLGEWLRTGDLGFLHEGQLFIAGRLKDLVIVGGGNHDPADVEATVQSALEPHGLGSGGTAVFSVDADGGERVVAVVEIRRQEGVDADRVRADVRRAVSDGHGIALSDVVLTPWGGIPRTSSRKVQRGLCRDHYVRGELTALGAQPVAAP</sequence>
<dbReference type="InterPro" id="IPR025110">
    <property type="entry name" value="AMP-bd_C"/>
</dbReference>
<keyword evidence="4" id="KW-0443">Lipid metabolism</keyword>
<dbReference type="Proteomes" id="UP001500058">
    <property type="component" value="Unassembled WGS sequence"/>
</dbReference>
<name>A0ABP5UK97_9ACTN</name>
<feature type="domain" description="AMP-dependent synthetase/ligase" evidence="5">
    <location>
        <begin position="24"/>
        <end position="423"/>
    </location>
</feature>
<keyword evidence="8" id="KW-1185">Reference proteome</keyword>
<comment type="caution">
    <text evidence="7">The sequence shown here is derived from an EMBL/GenBank/DDBJ whole genome shotgun (WGS) entry which is preliminary data.</text>
</comment>
<dbReference type="InterPro" id="IPR000873">
    <property type="entry name" value="AMP-dep_synth/lig_dom"/>
</dbReference>
<evidence type="ECO:0000313" key="7">
    <source>
        <dbReference type="EMBL" id="GAA2382547.1"/>
    </source>
</evidence>
<proteinExistence type="inferred from homology"/>
<dbReference type="CDD" id="cd05931">
    <property type="entry name" value="FAAL"/>
    <property type="match status" value="1"/>
</dbReference>
<protein>
    <submittedName>
        <fullName evidence="7">Fatty acyl-AMP ligase</fullName>
    </submittedName>
</protein>
<dbReference type="Pfam" id="PF00501">
    <property type="entry name" value="AMP-binding"/>
    <property type="match status" value="1"/>
</dbReference>
<keyword evidence="2 7" id="KW-0436">Ligase</keyword>
<evidence type="ECO:0000256" key="3">
    <source>
        <dbReference type="ARBA" id="ARBA00022832"/>
    </source>
</evidence>
<dbReference type="InterPro" id="IPR045851">
    <property type="entry name" value="AMP-bd_C_sf"/>
</dbReference>
<dbReference type="Gene3D" id="3.40.50.12780">
    <property type="entry name" value="N-terminal domain of ligase-like"/>
    <property type="match status" value="1"/>
</dbReference>
<accession>A0ABP5UK97</accession>
<evidence type="ECO:0000256" key="4">
    <source>
        <dbReference type="ARBA" id="ARBA00023098"/>
    </source>
</evidence>
<dbReference type="RefSeq" id="WP_344628717.1">
    <property type="nucleotide sequence ID" value="NZ_BAAATJ010000001.1"/>
</dbReference>
<dbReference type="InterPro" id="IPR042099">
    <property type="entry name" value="ANL_N_sf"/>
</dbReference>
<evidence type="ECO:0000313" key="8">
    <source>
        <dbReference type="Proteomes" id="UP001500058"/>
    </source>
</evidence>
<dbReference type="GO" id="GO:0016874">
    <property type="term" value="F:ligase activity"/>
    <property type="evidence" value="ECO:0007669"/>
    <property type="project" value="UniProtKB-KW"/>
</dbReference>
<gene>
    <name evidence="7" type="ORF">GCM10010420_00570</name>
</gene>
<feature type="domain" description="AMP-binding enzyme C-terminal" evidence="6">
    <location>
        <begin position="471"/>
        <end position="584"/>
    </location>
</feature>
<dbReference type="PANTHER" id="PTHR22754:SF32">
    <property type="entry name" value="DISCO-INTERACTING PROTEIN 2"/>
    <property type="match status" value="1"/>
</dbReference>
<dbReference type="InterPro" id="IPR040097">
    <property type="entry name" value="FAAL/FAAC"/>
</dbReference>
<dbReference type="Gene3D" id="3.30.300.30">
    <property type="match status" value="1"/>
</dbReference>
<comment type="similarity">
    <text evidence="1">Belongs to the ATP-dependent AMP-binding enzyme family.</text>
</comment>
<dbReference type="Pfam" id="PF23024">
    <property type="entry name" value="AMP-dom_DIP2-like"/>
    <property type="match status" value="1"/>
</dbReference>
<dbReference type="EMBL" id="BAAATJ010000001">
    <property type="protein sequence ID" value="GAA2382547.1"/>
    <property type="molecule type" value="Genomic_DNA"/>
</dbReference>